<dbReference type="Pfam" id="PF04187">
    <property type="entry name" value="Cofac_haem_bdg"/>
    <property type="match status" value="1"/>
</dbReference>
<protein>
    <recommendedName>
        <fullName evidence="2">Haem-binding uptake Tiki superfamily ChaN domain-containing protein</fullName>
    </recommendedName>
</protein>
<dbReference type="InterPro" id="IPR007314">
    <property type="entry name" value="Cofac_haem-bd_dom"/>
</dbReference>
<evidence type="ECO:0000256" key="1">
    <source>
        <dbReference type="SAM" id="MobiDB-lite"/>
    </source>
</evidence>
<accession>A0AAV9IVW1</accession>
<dbReference type="EMBL" id="JANCYW010000008">
    <property type="protein sequence ID" value="KAK4536424.1"/>
    <property type="molecule type" value="Genomic_DNA"/>
</dbReference>
<evidence type="ECO:0000313" key="3">
    <source>
        <dbReference type="EMBL" id="KAK4536424.1"/>
    </source>
</evidence>
<keyword evidence="4" id="KW-1185">Reference proteome</keyword>
<feature type="compositionally biased region" description="Pro residues" evidence="1">
    <location>
        <begin position="133"/>
        <end position="143"/>
    </location>
</feature>
<dbReference type="Gene3D" id="3.40.50.11550">
    <property type="match status" value="1"/>
</dbReference>
<feature type="domain" description="Haem-binding uptake Tiki superfamily ChaN" evidence="2">
    <location>
        <begin position="179"/>
        <end position="394"/>
    </location>
</feature>
<evidence type="ECO:0000259" key="2">
    <source>
        <dbReference type="Pfam" id="PF04187"/>
    </source>
</evidence>
<name>A0AAV9IVW1_CYACA</name>
<dbReference type="SUPFAM" id="SSF159501">
    <property type="entry name" value="EreA/ChaN-like"/>
    <property type="match status" value="1"/>
</dbReference>
<sequence length="462" mass="52270">MAGQLVGRGGGCMVACWDVDDFFPERTSPWPSELTPTRPGFVIAVGPVAQRESGWQTRNGHRIHPMRRDTICGHRRSPRSRPHGTCSPLFMSEERRTRREFLLHSFATALSIPLAFHSLRRRPPIIPDTNPASPTPSPSPPRVPSVSLQLGTIFDTAIGSFLPPRPERLLGRRIGHLSHRAVVVAESHLDAQHHSVQYRVVQALRRYTQGRLHQSDAPLAIGLEHFYRQHQHFLDQYVDGSISLEQLLAATRFEQTFGYDARLWQPIWEFAREHRIPLVGLNAPFELMQLIAHYGLEQLPSRLYEVLPPDMQVHGNPAHRERFMRAMRAMGVDAHGEAANDPDALQHMYESQVVWDEYMSESAALWLQRHPTACMCVLAGTGHVEGRAGLPDRLARRSGSPAFTIVPYTVPFQSNGLPDIEQPGGREQADWLWYVPQREELEESASARYRAPSAAPGWVRWV</sequence>
<comment type="caution">
    <text evidence="3">The sequence shown here is derived from an EMBL/GenBank/DDBJ whole genome shotgun (WGS) entry which is preliminary data.</text>
</comment>
<organism evidence="3 4">
    <name type="scientific">Cyanidium caldarium</name>
    <name type="common">Red alga</name>
    <dbReference type="NCBI Taxonomy" id="2771"/>
    <lineage>
        <taxon>Eukaryota</taxon>
        <taxon>Rhodophyta</taxon>
        <taxon>Bangiophyceae</taxon>
        <taxon>Cyanidiales</taxon>
        <taxon>Cyanidiaceae</taxon>
        <taxon>Cyanidium</taxon>
    </lineage>
</organism>
<dbReference type="CDD" id="cd14727">
    <property type="entry name" value="ChanN-like"/>
    <property type="match status" value="1"/>
</dbReference>
<gene>
    <name evidence="3" type="ORF">CDCA_CDCA08G2449</name>
</gene>
<proteinExistence type="predicted"/>
<dbReference type="Proteomes" id="UP001301350">
    <property type="component" value="Unassembled WGS sequence"/>
</dbReference>
<reference evidence="3 4" key="1">
    <citation type="submission" date="2022-07" db="EMBL/GenBank/DDBJ databases">
        <title>Genome-wide signatures of adaptation to extreme environments.</title>
        <authorList>
            <person name="Cho C.H."/>
            <person name="Yoon H.S."/>
        </authorList>
    </citation>
    <scope>NUCLEOTIDE SEQUENCE [LARGE SCALE GENOMIC DNA]</scope>
    <source>
        <strain evidence="3 4">DBV 063 E5</strain>
    </source>
</reference>
<evidence type="ECO:0000313" key="4">
    <source>
        <dbReference type="Proteomes" id="UP001301350"/>
    </source>
</evidence>
<dbReference type="AlphaFoldDB" id="A0AAV9IVW1"/>
<feature type="region of interest" description="Disordered" evidence="1">
    <location>
        <begin position="123"/>
        <end position="144"/>
    </location>
</feature>